<protein>
    <submittedName>
        <fullName evidence="1">Uncharacterized protein</fullName>
    </submittedName>
</protein>
<dbReference type="EMBL" id="LN854557">
    <property type="protein sequence ID" value="CRL44270.1"/>
    <property type="molecule type" value="Genomic_DNA"/>
</dbReference>
<organism evidence="1 2">
    <name type="scientific">Sodalis glossinidius (strain morsitans)</name>
    <dbReference type="NCBI Taxonomy" id="343509"/>
    <lineage>
        <taxon>Bacteria</taxon>
        <taxon>Pseudomonadati</taxon>
        <taxon>Pseudomonadota</taxon>
        <taxon>Gammaproteobacteria</taxon>
        <taxon>Enterobacterales</taxon>
        <taxon>Bruguierivoracaceae</taxon>
        <taxon>Sodalis</taxon>
    </lineage>
</organism>
<reference evidence="1 2" key="1">
    <citation type="submission" date="2015-05" db="EMBL/GenBank/DDBJ databases">
        <authorList>
            <person name="Goodhead I."/>
        </authorList>
    </citation>
    <scope>NUCLEOTIDE SEQUENCE [LARGE SCALE GENOMIC DNA]</scope>
    <source>
        <strain evidence="2">morsitans</strain>
    </source>
</reference>
<evidence type="ECO:0000313" key="1">
    <source>
        <dbReference type="EMBL" id="CRL44270.1"/>
    </source>
</evidence>
<evidence type="ECO:0000313" key="2">
    <source>
        <dbReference type="Proteomes" id="UP000245838"/>
    </source>
</evidence>
<dbReference type="Proteomes" id="UP000245838">
    <property type="component" value="Chromosome sggmmb4_Chromosome"/>
</dbReference>
<proteinExistence type="predicted"/>
<name>A0A193QH75_SODGM</name>
<gene>
    <name evidence="1" type="ORF">SGGMMB4_01288</name>
</gene>
<sequence length="135" mass="15327">MHCRCADGYVCRIVTKRQVTFFEILINKKHNLPVYRPRPNLSVGQDASPRPEKYRFNASLRRDSASFGRDEEQAVSLPLAKNHVSEFSQSVRELLQYQLDMINTAALALATGNRAEGDELDGARQAHRDRRVSAL</sequence>
<accession>A0A193QH75</accession>
<dbReference type="AlphaFoldDB" id="A0A193QH75"/>